<dbReference type="InterPro" id="IPR018060">
    <property type="entry name" value="HTH_AraC"/>
</dbReference>
<dbReference type="InterPro" id="IPR037923">
    <property type="entry name" value="HTH-like"/>
</dbReference>
<dbReference type="EMBL" id="QTJX01000002">
    <property type="protein sequence ID" value="RDY59385.1"/>
    <property type="molecule type" value="Genomic_DNA"/>
</dbReference>
<reference evidence="5 6" key="1">
    <citation type="submission" date="2018-08" db="EMBL/GenBank/DDBJ databases">
        <title>Muricauda nanhaiensis sp. nov., isolated from seawater of the South China Sea.</title>
        <authorList>
            <person name="Dang Y."/>
        </authorList>
    </citation>
    <scope>NUCLEOTIDE SEQUENCE [LARGE SCALE GENOMIC DNA]</scope>
    <source>
        <strain evidence="5 6">SM1704</strain>
    </source>
</reference>
<dbReference type="InterPro" id="IPR020449">
    <property type="entry name" value="Tscrpt_reg_AraC-type_HTH"/>
</dbReference>
<keyword evidence="1" id="KW-0805">Transcription regulation</keyword>
<keyword evidence="2" id="KW-0238">DNA-binding</keyword>
<sequence length="272" mass="31772">MKILTKGEYYGKQNSETTYSGVLLSQYSYVGPQTDWHYHENPYFMYVLQGNMMDCNKKVKTLCPSGSLMFNNWQEPHYGSKHSTHAGGFHLEFEKSWLEQNEISLNLLEGSQLIQHPQVHFLFAKLYREFLLEDEFSKVSVEVLLVQICETLSQLRSTQTQKYPKWVDELKELLHYDSSDLSLAYLSEQLKVHPVHISRAASKYLSMGLGEYIRQNKLKNTLPLLLDPSNSLTEIAYQAGFSDQSHFNRVFRSHFNMNPSSYRKRMKKDEKC</sequence>
<dbReference type="PROSITE" id="PS01124">
    <property type="entry name" value="HTH_ARAC_FAMILY_2"/>
    <property type="match status" value="1"/>
</dbReference>
<dbReference type="RefSeq" id="WP_116184000.1">
    <property type="nucleotide sequence ID" value="NZ_QTJX01000002.1"/>
</dbReference>
<dbReference type="PROSITE" id="PS00041">
    <property type="entry name" value="HTH_ARAC_FAMILY_1"/>
    <property type="match status" value="1"/>
</dbReference>
<dbReference type="AlphaFoldDB" id="A0A371JPE4"/>
<keyword evidence="6" id="KW-1185">Reference proteome</keyword>
<dbReference type="OrthoDB" id="511992at2"/>
<accession>A0A371JPE4</accession>
<evidence type="ECO:0000313" key="5">
    <source>
        <dbReference type="EMBL" id="RDY59385.1"/>
    </source>
</evidence>
<dbReference type="PANTHER" id="PTHR43280:SF2">
    <property type="entry name" value="HTH-TYPE TRANSCRIPTIONAL REGULATOR EXSA"/>
    <property type="match status" value="1"/>
</dbReference>
<evidence type="ECO:0000259" key="4">
    <source>
        <dbReference type="PROSITE" id="PS01124"/>
    </source>
</evidence>
<feature type="domain" description="HTH araC/xylS-type" evidence="4">
    <location>
        <begin position="168"/>
        <end position="265"/>
    </location>
</feature>
<dbReference type="InterPro" id="IPR018062">
    <property type="entry name" value="HTH_AraC-typ_CS"/>
</dbReference>
<evidence type="ECO:0000256" key="1">
    <source>
        <dbReference type="ARBA" id="ARBA00023015"/>
    </source>
</evidence>
<dbReference type="Pfam" id="PF12833">
    <property type="entry name" value="HTH_18"/>
    <property type="match status" value="1"/>
</dbReference>
<gene>
    <name evidence="5" type="ORF">DX873_08335</name>
</gene>
<comment type="caution">
    <text evidence="5">The sequence shown here is derived from an EMBL/GenBank/DDBJ whole genome shotgun (WGS) entry which is preliminary data.</text>
</comment>
<organism evidence="5 6">
    <name type="scientific">Flagellimonas nanhaiensis</name>
    <dbReference type="NCBI Taxonomy" id="2292706"/>
    <lineage>
        <taxon>Bacteria</taxon>
        <taxon>Pseudomonadati</taxon>
        <taxon>Bacteroidota</taxon>
        <taxon>Flavobacteriia</taxon>
        <taxon>Flavobacteriales</taxon>
        <taxon>Flavobacteriaceae</taxon>
        <taxon>Flagellimonas</taxon>
    </lineage>
</organism>
<dbReference type="Proteomes" id="UP000261828">
    <property type="component" value="Unassembled WGS sequence"/>
</dbReference>
<protein>
    <submittedName>
        <fullName evidence="5">AraC family transcriptional regulator</fullName>
    </submittedName>
</protein>
<dbReference type="PANTHER" id="PTHR43280">
    <property type="entry name" value="ARAC-FAMILY TRANSCRIPTIONAL REGULATOR"/>
    <property type="match status" value="1"/>
</dbReference>
<dbReference type="SUPFAM" id="SSF46689">
    <property type="entry name" value="Homeodomain-like"/>
    <property type="match status" value="1"/>
</dbReference>
<keyword evidence="3" id="KW-0804">Transcription</keyword>
<dbReference type="GO" id="GO:0003700">
    <property type="term" value="F:DNA-binding transcription factor activity"/>
    <property type="evidence" value="ECO:0007669"/>
    <property type="project" value="InterPro"/>
</dbReference>
<name>A0A371JPE4_9FLAO</name>
<dbReference type="Gene3D" id="1.10.10.60">
    <property type="entry name" value="Homeodomain-like"/>
    <property type="match status" value="1"/>
</dbReference>
<dbReference type="SUPFAM" id="SSF51215">
    <property type="entry name" value="Regulatory protein AraC"/>
    <property type="match status" value="1"/>
</dbReference>
<proteinExistence type="predicted"/>
<dbReference type="SMART" id="SM00342">
    <property type="entry name" value="HTH_ARAC"/>
    <property type="match status" value="1"/>
</dbReference>
<dbReference type="GO" id="GO:0043565">
    <property type="term" value="F:sequence-specific DNA binding"/>
    <property type="evidence" value="ECO:0007669"/>
    <property type="project" value="InterPro"/>
</dbReference>
<dbReference type="InterPro" id="IPR009057">
    <property type="entry name" value="Homeodomain-like_sf"/>
</dbReference>
<evidence type="ECO:0000256" key="2">
    <source>
        <dbReference type="ARBA" id="ARBA00023125"/>
    </source>
</evidence>
<evidence type="ECO:0000256" key="3">
    <source>
        <dbReference type="ARBA" id="ARBA00023163"/>
    </source>
</evidence>
<dbReference type="PRINTS" id="PR00032">
    <property type="entry name" value="HTHARAC"/>
</dbReference>
<evidence type="ECO:0000313" key="6">
    <source>
        <dbReference type="Proteomes" id="UP000261828"/>
    </source>
</evidence>